<dbReference type="ExpressionAtlas" id="A0A2K3CXG7">
    <property type="expression patterns" value="baseline"/>
</dbReference>
<organism evidence="16 17">
    <name type="scientific">Chlamydomonas reinhardtii</name>
    <name type="common">Chlamydomonas smithii</name>
    <dbReference type="NCBI Taxonomy" id="3055"/>
    <lineage>
        <taxon>Eukaryota</taxon>
        <taxon>Viridiplantae</taxon>
        <taxon>Chlorophyta</taxon>
        <taxon>core chlorophytes</taxon>
        <taxon>Chlorophyceae</taxon>
        <taxon>CS clade</taxon>
        <taxon>Chlamydomonadales</taxon>
        <taxon>Chlamydomonadaceae</taxon>
        <taxon>Chlamydomonas</taxon>
    </lineage>
</organism>
<dbReference type="InterPro" id="IPR038718">
    <property type="entry name" value="SNF2-like_sf"/>
</dbReference>
<reference evidence="16 17" key="1">
    <citation type="journal article" date="2007" name="Science">
        <title>The Chlamydomonas genome reveals the evolution of key animal and plant functions.</title>
        <authorList>
            <person name="Merchant S.S."/>
            <person name="Prochnik S.E."/>
            <person name="Vallon O."/>
            <person name="Harris E.H."/>
            <person name="Karpowicz S.J."/>
            <person name="Witman G.B."/>
            <person name="Terry A."/>
            <person name="Salamov A."/>
            <person name="Fritz-Laylin L.K."/>
            <person name="Marechal-Drouard L."/>
            <person name="Marshall W.F."/>
            <person name="Qu L.H."/>
            <person name="Nelson D.R."/>
            <person name="Sanderfoot A.A."/>
            <person name="Spalding M.H."/>
            <person name="Kapitonov V.V."/>
            <person name="Ren Q."/>
            <person name="Ferris P."/>
            <person name="Lindquist E."/>
            <person name="Shapiro H."/>
            <person name="Lucas S.M."/>
            <person name="Grimwood J."/>
            <person name="Schmutz J."/>
            <person name="Cardol P."/>
            <person name="Cerutti H."/>
            <person name="Chanfreau G."/>
            <person name="Chen C.L."/>
            <person name="Cognat V."/>
            <person name="Croft M.T."/>
            <person name="Dent R."/>
            <person name="Dutcher S."/>
            <person name="Fernandez E."/>
            <person name="Fukuzawa H."/>
            <person name="Gonzalez-Ballester D."/>
            <person name="Gonzalez-Halphen D."/>
            <person name="Hallmann A."/>
            <person name="Hanikenne M."/>
            <person name="Hippler M."/>
            <person name="Inwood W."/>
            <person name="Jabbari K."/>
            <person name="Kalanon M."/>
            <person name="Kuras R."/>
            <person name="Lefebvre P.A."/>
            <person name="Lemaire S.D."/>
            <person name="Lobanov A.V."/>
            <person name="Lohr M."/>
            <person name="Manuell A."/>
            <person name="Meier I."/>
            <person name="Mets L."/>
            <person name="Mittag M."/>
            <person name="Mittelmeier T."/>
            <person name="Moroney J.V."/>
            <person name="Moseley J."/>
            <person name="Napoli C."/>
            <person name="Nedelcu A.M."/>
            <person name="Niyogi K."/>
            <person name="Novoselov S.V."/>
            <person name="Paulsen I.T."/>
            <person name="Pazour G."/>
            <person name="Purton S."/>
            <person name="Ral J.P."/>
            <person name="Riano-Pachon D.M."/>
            <person name="Riekhof W."/>
            <person name="Rymarquis L."/>
            <person name="Schroda M."/>
            <person name="Stern D."/>
            <person name="Umen J."/>
            <person name="Willows R."/>
            <person name="Wilson N."/>
            <person name="Zimmer S.L."/>
            <person name="Allmer J."/>
            <person name="Balk J."/>
            <person name="Bisova K."/>
            <person name="Chen C.J."/>
            <person name="Elias M."/>
            <person name="Gendler K."/>
            <person name="Hauser C."/>
            <person name="Lamb M.R."/>
            <person name="Ledford H."/>
            <person name="Long J.C."/>
            <person name="Minagawa J."/>
            <person name="Page M.D."/>
            <person name="Pan J."/>
            <person name="Pootakham W."/>
            <person name="Roje S."/>
            <person name="Rose A."/>
            <person name="Stahlberg E."/>
            <person name="Terauchi A.M."/>
            <person name="Yang P."/>
            <person name="Ball S."/>
            <person name="Bowler C."/>
            <person name="Dieckmann C.L."/>
            <person name="Gladyshev V.N."/>
            <person name="Green P."/>
            <person name="Jorgensen R."/>
            <person name="Mayfield S."/>
            <person name="Mueller-Roeber B."/>
            <person name="Rajamani S."/>
            <person name="Sayre R.T."/>
            <person name="Brokstein P."/>
            <person name="Dubchak I."/>
            <person name="Goodstein D."/>
            <person name="Hornick L."/>
            <person name="Huang Y.W."/>
            <person name="Jhaveri J."/>
            <person name="Luo Y."/>
            <person name="Martinez D."/>
            <person name="Ngau W.C."/>
            <person name="Otillar B."/>
            <person name="Poliakov A."/>
            <person name="Porter A."/>
            <person name="Szajkowski L."/>
            <person name="Werner G."/>
            <person name="Zhou K."/>
            <person name="Grigoriev I.V."/>
            <person name="Rokhsar D.S."/>
            <person name="Grossman A.R."/>
        </authorList>
    </citation>
    <scope>NUCLEOTIDE SEQUENCE [LARGE SCALE GENOMIC DNA]</scope>
    <source>
        <strain evidence="17">CC-503</strain>
    </source>
</reference>
<feature type="domain" description="Helicase C-terminal" evidence="15">
    <location>
        <begin position="884"/>
        <end position="1066"/>
    </location>
</feature>
<dbReference type="Pfam" id="PF00176">
    <property type="entry name" value="SNF2-rel_dom"/>
    <property type="match status" value="1"/>
</dbReference>
<dbReference type="PROSITE" id="PS51192">
    <property type="entry name" value="HELICASE_ATP_BIND_1"/>
    <property type="match status" value="1"/>
</dbReference>
<gene>
    <name evidence="16" type="ORF">CHLRE_14g614400v5</name>
</gene>
<dbReference type="KEGG" id="cre:CHLRE_14g614400v5"/>
<dbReference type="InterPro" id="IPR027417">
    <property type="entry name" value="P-loop_NTPase"/>
</dbReference>
<dbReference type="InParanoid" id="A0A2K3CXG7"/>
<dbReference type="Gramene" id="PNW72987">
    <property type="protein sequence ID" value="PNW72987"/>
    <property type="gene ID" value="CHLRE_14g614400v5"/>
</dbReference>
<feature type="compositionally biased region" description="Low complexity" evidence="12">
    <location>
        <begin position="317"/>
        <end position="347"/>
    </location>
</feature>
<dbReference type="GO" id="GO:0008270">
    <property type="term" value="F:zinc ion binding"/>
    <property type="evidence" value="ECO:0007669"/>
    <property type="project" value="UniProtKB-KW"/>
</dbReference>
<evidence type="ECO:0000256" key="12">
    <source>
        <dbReference type="SAM" id="MobiDB-lite"/>
    </source>
</evidence>
<evidence type="ECO:0000256" key="2">
    <source>
        <dbReference type="ARBA" id="ARBA00008438"/>
    </source>
</evidence>
<dbReference type="CDD" id="cd18008">
    <property type="entry name" value="DEXDc_SHPRH-like"/>
    <property type="match status" value="1"/>
</dbReference>
<evidence type="ECO:0000256" key="5">
    <source>
        <dbReference type="ARBA" id="ARBA00022771"/>
    </source>
</evidence>
<dbReference type="InterPro" id="IPR014905">
    <property type="entry name" value="HIRAN"/>
</dbReference>
<keyword evidence="9" id="KW-0067">ATP-binding</keyword>
<dbReference type="GO" id="GO:0006281">
    <property type="term" value="P:DNA repair"/>
    <property type="evidence" value="ECO:0000318"/>
    <property type="project" value="GO_Central"/>
</dbReference>
<dbReference type="Pfam" id="PF00271">
    <property type="entry name" value="Helicase_C"/>
    <property type="match status" value="1"/>
</dbReference>
<feature type="region of interest" description="Disordered" evidence="12">
    <location>
        <begin position="294"/>
        <end position="477"/>
    </location>
</feature>
<dbReference type="Gene3D" id="3.40.50.10810">
    <property type="entry name" value="Tandem AAA-ATPase domain"/>
    <property type="match status" value="2"/>
</dbReference>
<dbReference type="Gene3D" id="3.30.70.2330">
    <property type="match status" value="1"/>
</dbReference>
<dbReference type="PROSITE" id="PS51194">
    <property type="entry name" value="HELICASE_CTER"/>
    <property type="match status" value="1"/>
</dbReference>
<evidence type="ECO:0000256" key="1">
    <source>
        <dbReference type="ARBA" id="ARBA00004123"/>
    </source>
</evidence>
<evidence type="ECO:0000256" key="9">
    <source>
        <dbReference type="ARBA" id="ARBA00022840"/>
    </source>
</evidence>
<protein>
    <submittedName>
        <fullName evidence="16">Uncharacterized protein</fullName>
    </submittedName>
</protein>
<keyword evidence="7" id="KW-0347">Helicase</keyword>
<dbReference type="Pfam" id="PF08797">
    <property type="entry name" value="HIRAN"/>
    <property type="match status" value="1"/>
</dbReference>
<dbReference type="SMART" id="SM00487">
    <property type="entry name" value="DEXDc"/>
    <property type="match status" value="1"/>
</dbReference>
<dbReference type="InterPro" id="IPR017907">
    <property type="entry name" value="Znf_RING_CS"/>
</dbReference>
<dbReference type="OrthoDB" id="448448at2759"/>
<evidence type="ECO:0000256" key="4">
    <source>
        <dbReference type="ARBA" id="ARBA00022741"/>
    </source>
</evidence>
<evidence type="ECO:0000259" key="14">
    <source>
        <dbReference type="PROSITE" id="PS51192"/>
    </source>
</evidence>
<proteinExistence type="inferred from homology"/>
<feature type="region of interest" description="Disordered" evidence="12">
    <location>
        <begin position="1"/>
        <end position="29"/>
    </location>
</feature>
<keyword evidence="5 11" id="KW-0863">Zinc-finger</keyword>
<evidence type="ECO:0000313" key="16">
    <source>
        <dbReference type="EMBL" id="PNW72987.1"/>
    </source>
</evidence>
<dbReference type="SMART" id="SM00910">
    <property type="entry name" value="HIRAN"/>
    <property type="match status" value="1"/>
</dbReference>
<dbReference type="InterPro" id="IPR050628">
    <property type="entry name" value="SNF2_RAD54_helicase_TF"/>
</dbReference>
<dbReference type="PANTHER" id="PTHR45626:SF17">
    <property type="entry name" value="HELICASE-LIKE TRANSCRIPTION FACTOR"/>
    <property type="match status" value="1"/>
</dbReference>
<dbReference type="SUPFAM" id="SSF57850">
    <property type="entry name" value="RING/U-box"/>
    <property type="match status" value="1"/>
</dbReference>
<evidence type="ECO:0000256" key="8">
    <source>
        <dbReference type="ARBA" id="ARBA00022833"/>
    </source>
</evidence>
<dbReference type="SMART" id="SM00184">
    <property type="entry name" value="RING"/>
    <property type="match status" value="1"/>
</dbReference>
<accession>A0A2K3CXG7</accession>
<keyword evidence="4" id="KW-0547">Nucleotide-binding</keyword>
<name>A0A2K3CXG7_CHLRE</name>
<dbReference type="SUPFAM" id="SSF52540">
    <property type="entry name" value="P-loop containing nucleoside triphosphate hydrolases"/>
    <property type="match status" value="2"/>
</dbReference>
<evidence type="ECO:0000256" key="6">
    <source>
        <dbReference type="ARBA" id="ARBA00022801"/>
    </source>
</evidence>
<feature type="domain" description="RING-type" evidence="13">
    <location>
        <begin position="803"/>
        <end position="844"/>
    </location>
</feature>
<dbReference type="CDD" id="cd18793">
    <property type="entry name" value="SF2_C_SNF"/>
    <property type="match status" value="1"/>
</dbReference>
<dbReference type="GO" id="GO:0004386">
    <property type="term" value="F:helicase activity"/>
    <property type="evidence" value="ECO:0007669"/>
    <property type="project" value="UniProtKB-KW"/>
</dbReference>
<dbReference type="Pfam" id="PF13639">
    <property type="entry name" value="zf-RING_2"/>
    <property type="match status" value="1"/>
</dbReference>
<dbReference type="InterPro" id="IPR001841">
    <property type="entry name" value="Znf_RING"/>
</dbReference>
<keyword evidence="3" id="KW-0479">Metal-binding</keyword>
<feature type="compositionally biased region" description="Acidic residues" evidence="12">
    <location>
        <begin position="20"/>
        <end position="29"/>
    </location>
</feature>
<sequence>MAQQPKGAGPSRGLQPADLTQDDDDAEEAPDTAVLLASFRTKVVGVRYYDGEANTDEMVLLIREPNNTYDRWAIRVDNIRGDKIGHISREQAAVLSPLIDAGQLRIEGVVQGAKGQYNMPIDLLAFTPPEAADAVRQQLLNGGIRLGRAAAGSWAGGGAGGAAGGAAAGGARASIRVLTPTEVDCALDKLFDEVHSTAAMQPSMHPDPEVLSRLFPHQRVALAWMVARENDSTSLPPFWEQVPGTAPRFRSTLTNFVGARRPAAVRGGILADDMGLGKTLTVISLIATNRPGLKELPPVTPLSLADPDPDEPPTHTAAAGAGAGPSASAVPAEAAAGKSKARGGKAAAAEKGKDVQAAKAEAQAKAKAKAKAVRGGKRRRKAEAGSDEEAAKQAEEPQEEAAEEVAAAGEAGQEEEEVDDDAALGDADEEDGSDWDEEDGADGDEEEQGRGAPAGHAVGPSAAGPSAAGPSAAAPSTGGAAAAAATAGGAGGGAPPHAGGPRGTLIVCPVSVMSNWALQLQEHTAGNLKVYQYHGPERSSSPAVLCAQDVVLTSYAVLGRELDGAGGRGGLLGVRWLRVVLDEAHLVKNPRAKASRAAAQLQAERRWAVTGTPIQNRMQDLHGLLVFLRVDPLQDRSLFTRTIERPLKQGDPRAVKTVQVLMGALALRRTKDLRVGPAGRPLVALPSKTVRLVTVDLTPEDRAKYDALELEARRIISHALATDELLDHYISVLEIILRLRQVADAGCLCGRDPLPLSDIFNAAARRQGRRGRRGGGAAAALSEAERKALVELLVQGLQAQDSCSICLDDFTKNACITRCKHMYCKPCIERLLTRSPDAGCPLCRGYLALAELVDLPPEAAAAAEGGADTQAGSDVADPVAASAKVAALMAALRQQQQQAVAAGGSSSSGAGAGAPPAKAVVFSQFTGMLNLVGRALEAEGISYVRLDGSTPAKARAERLRRFASREPGSPLVFLSSLKAGGVGMNLTAASAVHLMDPWWNPAVEEQAMDRVHRLGQTRDVEVFRYVAANTIEERMLQLQERKRQLASAAFDRSAAESGRMRIDDVRLLMGLEPGSQLELELRVQRYQEMEVELWLGS</sequence>
<comment type="similarity">
    <text evidence="2">Belongs to the SNF2/RAD54 helicase family. RAD16 subfamily.</text>
</comment>
<dbReference type="InterPro" id="IPR049730">
    <property type="entry name" value="SNF2/RAD54-like_C"/>
</dbReference>
<keyword evidence="17" id="KW-1185">Reference proteome</keyword>
<evidence type="ECO:0000259" key="13">
    <source>
        <dbReference type="PROSITE" id="PS50089"/>
    </source>
</evidence>
<feature type="compositionally biased region" description="Basic residues" evidence="12">
    <location>
        <begin position="366"/>
        <end position="381"/>
    </location>
</feature>
<feature type="domain" description="Helicase ATP-binding" evidence="14">
    <location>
        <begin position="471"/>
        <end position="631"/>
    </location>
</feature>
<dbReference type="AlphaFoldDB" id="A0A2K3CXG7"/>
<keyword evidence="6" id="KW-0378">Hydrolase</keyword>
<dbReference type="InterPro" id="IPR000330">
    <property type="entry name" value="SNF2_N"/>
</dbReference>
<evidence type="ECO:0000313" key="17">
    <source>
        <dbReference type="Proteomes" id="UP000006906"/>
    </source>
</evidence>
<dbReference type="STRING" id="3055.A0A2K3CXG7"/>
<dbReference type="PANTHER" id="PTHR45626">
    <property type="entry name" value="TRANSCRIPTION TERMINATION FACTOR 2-RELATED"/>
    <property type="match status" value="1"/>
</dbReference>
<dbReference type="PROSITE" id="PS50089">
    <property type="entry name" value="ZF_RING_2"/>
    <property type="match status" value="1"/>
</dbReference>
<keyword evidence="8" id="KW-0862">Zinc</keyword>
<evidence type="ECO:0000256" key="7">
    <source>
        <dbReference type="ARBA" id="ARBA00022806"/>
    </source>
</evidence>
<dbReference type="Gene3D" id="3.40.50.300">
    <property type="entry name" value="P-loop containing nucleotide triphosphate hydrolases"/>
    <property type="match status" value="1"/>
</dbReference>
<evidence type="ECO:0000259" key="15">
    <source>
        <dbReference type="PROSITE" id="PS51194"/>
    </source>
</evidence>
<dbReference type="InterPro" id="IPR014001">
    <property type="entry name" value="Helicase_ATP-bd"/>
</dbReference>
<comment type="subcellular location">
    <subcellularLocation>
        <location evidence="1">Nucleus</location>
    </subcellularLocation>
</comment>
<dbReference type="Proteomes" id="UP000006906">
    <property type="component" value="Chromosome 14"/>
</dbReference>
<dbReference type="FunCoup" id="A0A2K3CXG7">
    <property type="interactions" value="1387"/>
</dbReference>
<evidence type="ECO:0000256" key="3">
    <source>
        <dbReference type="ARBA" id="ARBA00022723"/>
    </source>
</evidence>
<feature type="compositionally biased region" description="Acidic residues" evidence="12">
    <location>
        <begin position="412"/>
        <end position="447"/>
    </location>
</feature>
<dbReference type="EMBL" id="CM008975">
    <property type="protein sequence ID" value="PNW72987.1"/>
    <property type="molecule type" value="Genomic_DNA"/>
</dbReference>
<dbReference type="GO" id="GO:0008094">
    <property type="term" value="F:ATP-dependent activity, acting on DNA"/>
    <property type="evidence" value="ECO:0000318"/>
    <property type="project" value="GO_Central"/>
</dbReference>
<dbReference type="OMA" id="NWMITRE"/>
<dbReference type="GO" id="GO:0005524">
    <property type="term" value="F:ATP binding"/>
    <property type="evidence" value="ECO:0007669"/>
    <property type="project" value="UniProtKB-KW"/>
</dbReference>
<dbReference type="SMART" id="SM00490">
    <property type="entry name" value="HELICc"/>
    <property type="match status" value="1"/>
</dbReference>
<evidence type="ECO:0000256" key="10">
    <source>
        <dbReference type="ARBA" id="ARBA00023242"/>
    </source>
</evidence>
<evidence type="ECO:0000256" key="11">
    <source>
        <dbReference type="PROSITE-ProRule" id="PRU00175"/>
    </source>
</evidence>
<dbReference type="InterPro" id="IPR013083">
    <property type="entry name" value="Znf_RING/FYVE/PHD"/>
</dbReference>
<feature type="compositionally biased region" description="Low complexity" evidence="12">
    <location>
        <begin position="450"/>
        <end position="477"/>
    </location>
</feature>
<dbReference type="GeneID" id="5724550"/>
<dbReference type="GO" id="GO:0005634">
    <property type="term" value="C:nucleus"/>
    <property type="evidence" value="ECO:0000318"/>
    <property type="project" value="GO_Central"/>
</dbReference>
<dbReference type="GO" id="GO:0016818">
    <property type="term" value="F:hydrolase activity, acting on acid anhydrides, in phosphorus-containing anhydrides"/>
    <property type="evidence" value="ECO:0007669"/>
    <property type="project" value="InterPro"/>
</dbReference>
<dbReference type="PROSITE" id="PS00518">
    <property type="entry name" value="ZF_RING_1"/>
    <property type="match status" value="1"/>
</dbReference>
<dbReference type="Gene3D" id="3.30.40.10">
    <property type="entry name" value="Zinc/RING finger domain, C3HC4 (zinc finger)"/>
    <property type="match status" value="1"/>
</dbReference>
<dbReference type="InterPro" id="IPR001650">
    <property type="entry name" value="Helicase_C-like"/>
</dbReference>
<dbReference type="GO" id="GO:0003676">
    <property type="term" value="F:nucleic acid binding"/>
    <property type="evidence" value="ECO:0007669"/>
    <property type="project" value="InterPro"/>
</dbReference>
<dbReference type="RefSeq" id="XP_042916732.1">
    <property type="nucleotide sequence ID" value="XM_043070059.1"/>
</dbReference>
<keyword evidence="10" id="KW-0539">Nucleus</keyword>